<dbReference type="InterPro" id="IPR058520">
    <property type="entry name" value="DUF8207"/>
</dbReference>
<organism evidence="3 4">
    <name type="scientific">Acanthoscelides obtectus</name>
    <name type="common">Bean weevil</name>
    <name type="synonym">Bruchus obtectus</name>
    <dbReference type="NCBI Taxonomy" id="200917"/>
    <lineage>
        <taxon>Eukaryota</taxon>
        <taxon>Metazoa</taxon>
        <taxon>Ecdysozoa</taxon>
        <taxon>Arthropoda</taxon>
        <taxon>Hexapoda</taxon>
        <taxon>Insecta</taxon>
        <taxon>Pterygota</taxon>
        <taxon>Neoptera</taxon>
        <taxon>Endopterygota</taxon>
        <taxon>Coleoptera</taxon>
        <taxon>Polyphaga</taxon>
        <taxon>Cucujiformia</taxon>
        <taxon>Chrysomeloidea</taxon>
        <taxon>Chrysomelidae</taxon>
        <taxon>Bruchinae</taxon>
        <taxon>Bruchini</taxon>
        <taxon>Acanthoscelides</taxon>
    </lineage>
</organism>
<proteinExistence type="predicted"/>
<dbReference type="PANTHER" id="PTHR35374">
    <property type="entry name" value="CYCLIN-DEPENDENT KINASE 11A-LIKE"/>
    <property type="match status" value="1"/>
</dbReference>
<gene>
    <name evidence="3" type="ORF">ACAOBT_LOCUS31589</name>
</gene>
<feature type="domain" description="DUF8207" evidence="2">
    <location>
        <begin position="162"/>
        <end position="261"/>
    </location>
</feature>
<reference evidence="3" key="1">
    <citation type="submission" date="2022-03" db="EMBL/GenBank/DDBJ databases">
        <authorList>
            <person name="Sayadi A."/>
        </authorList>
    </citation>
    <scope>NUCLEOTIDE SEQUENCE</scope>
</reference>
<protein>
    <recommendedName>
        <fullName evidence="2">DUF8207 domain-containing protein</fullName>
    </recommendedName>
</protein>
<dbReference type="OrthoDB" id="6775587at2759"/>
<dbReference type="AlphaFoldDB" id="A0A9P0Q4J0"/>
<evidence type="ECO:0000313" key="3">
    <source>
        <dbReference type="EMBL" id="CAH2010533.1"/>
    </source>
</evidence>
<comment type="caution">
    <text evidence="3">The sequence shown here is derived from an EMBL/GenBank/DDBJ whole genome shotgun (WGS) entry which is preliminary data.</text>
</comment>
<name>A0A9P0Q4J0_ACAOB</name>
<feature type="compositionally biased region" description="Pro residues" evidence="1">
    <location>
        <begin position="63"/>
        <end position="72"/>
    </location>
</feature>
<accession>A0A9P0Q4J0</accession>
<dbReference type="PANTHER" id="PTHR35374:SF1">
    <property type="entry name" value="PROTEIN KINASE DOMAIN-CONTAINING PROTEIN"/>
    <property type="match status" value="1"/>
</dbReference>
<sequence>MGKLLTGRSLKERLILKRQNVRRKLYQLKHGEMLQEALYNPITKHLRSIESKLQNNTNTVPGTSPPPPPPTSPRSYTVAEADIRPETKLFASNEGGQHGKLLKLCLKHEDNDSTGSGNDNVANRNRFDDIAEKSFTEYLEQYEDPLPRKYISEMYADKNNREFDHKYGVRLDDTIEQFMIGDSKLDFNGADIYVKGKRYKGSQGLYELLFRKYPNMNFCSSDDVNTYRQIVYKTNAHRKYYRSNTQLDGSKLQKYKKIIAPPLKMGQGLMNNKNITTTMEYSSNDKDYIYWDDPNELVSRLRLLIASQAAGHSGHGNEINSLVEELRESKYIE</sequence>
<dbReference type="Pfam" id="PF26634">
    <property type="entry name" value="DUF8207"/>
    <property type="match status" value="1"/>
</dbReference>
<keyword evidence="4" id="KW-1185">Reference proteome</keyword>
<evidence type="ECO:0000256" key="1">
    <source>
        <dbReference type="SAM" id="MobiDB-lite"/>
    </source>
</evidence>
<dbReference type="EMBL" id="CAKOFQ010007980">
    <property type="protein sequence ID" value="CAH2010533.1"/>
    <property type="molecule type" value="Genomic_DNA"/>
</dbReference>
<evidence type="ECO:0000313" key="4">
    <source>
        <dbReference type="Proteomes" id="UP001152888"/>
    </source>
</evidence>
<dbReference type="Proteomes" id="UP001152888">
    <property type="component" value="Unassembled WGS sequence"/>
</dbReference>
<evidence type="ECO:0000259" key="2">
    <source>
        <dbReference type="Pfam" id="PF26634"/>
    </source>
</evidence>
<feature type="region of interest" description="Disordered" evidence="1">
    <location>
        <begin position="55"/>
        <end position="76"/>
    </location>
</feature>